<name>A0ABY6CLF9_9BACT</name>
<feature type="repeat" description="TPR" evidence="1">
    <location>
        <begin position="565"/>
        <end position="598"/>
    </location>
</feature>
<proteinExistence type="predicted"/>
<dbReference type="EMBL" id="CP106679">
    <property type="protein sequence ID" value="UXP31352.1"/>
    <property type="molecule type" value="Genomic_DNA"/>
</dbReference>
<evidence type="ECO:0000256" key="1">
    <source>
        <dbReference type="PROSITE-ProRule" id="PRU00339"/>
    </source>
</evidence>
<dbReference type="Pfam" id="PF13181">
    <property type="entry name" value="TPR_8"/>
    <property type="match status" value="3"/>
</dbReference>
<feature type="repeat" description="TPR" evidence="1">
    <location>
        <begin position="103"/>
        <end position="136"/>
    </location>
</feature>
<sequence>MNKIHLTSPLQSLFLILVLVLLANLSVQGQDLDQDARFRHAKLLYQKNAYVAARLEFSKITAKQYEEEVAYFIASCAVRAGQDDGEYLIQQFVQKYPYNPHAKGAFFDLGNYYFDRGEYAEAIKNYDKSNEEYSTEMFFKKGYALFNLGKKEEALKSFAKLEGSYTEYEKDGAYFQGYILYHQGKVKESFKYLQTGFESKQFGIPSFELYVSALYSDKKYKQLITLVDSQDKSVTSQNILNYYADAHYALGEYRKAADDYAKLFDKYSRARNEKNYFKSGYSNYKLGNKDTAEDQLKRSAVADDTVGAYASYYLGVLYHKDQNYQFSVTSFENTTKYDTRLKEDATFQLSKTLMEIPNYDRAVNVLTGYLKDYPNSKYKEQAGDMLGMAYALTDNYDLAMNYIESRKVLTPQMKTTYQRVSFMKGMSLFNDKKFGLAVEVFQKSLIHDMDHEITQNAYYWTGESLSLLGREDESLFYYRSVVKDGTQLYPKSLYSKAYAHFNLGQYQEAKDAFVDFESRYTPDINKNYLSDTYLRLGDCYFALKNYNQGINFYQKAITAGNKKLDDLYFQIGLLNRYLDKNQEAKNYFNKLIKEIPKSPKIDQAQYQIAKIEFEKGDGNKAIDAYRKFIINYPSSSFVPFALLDQAVAFDNKGETASSIRNYKEILERFPRHEVANSALLGLQQKSNQGSFGEFDQYLAMYKAANPQSQALENIEFETAQAQYYSQKYTLAISGFLEFVKSYPKSPLAVSAKYFIADSYFRLDQDQKSLDYFYQIEGNKDFSKYDKVLYRIATLEAKKKEYPKSNNYYHKLRVVSGTARNMIFVETGLMENFFAMKKYDSAVYYGTSLLRNANAGVLVESQANLTIGKAKYLQSKYEDALVYLLPLVSNSPDERGAEAYLYISKIYYAQKKYDTALESLFVLTNNFKNYEYWRGEAYLLMSDIYLETDEVFQAKATLNSLLDNSTQTEIKARAQEKLKKINEVNNENN</sequence>
<accession>A0ABY6CLF9</accession>
<dbReference type="SUPFAM" id="SSF48452">
    <property type="entry name" value="TPR-like"/>
    <property type="match status" value="6"/>
</dbReference>
<dbReference type="Proteomes" id="UP001065174">
    <property type="component" value="Chromosome"/>
</dbReference>
<reference evidence="2" key="1">
    <citation type="submission" date="2022-09" db="EMBL/GenBank/DDBJ databases">
        <title>Comparative genomics and taxonomic characterization of three novel marine species of genus Reichenbachiella exhibiting antioxidant and polysaccharide degradation activities.</title>
        <authorList>
            <person name="Muhammad N."/>
            <person name="Lee Y.-J."/>
            <person name="Ko J."/>
            <person name="Kim S.-G."/>
        </authorList>
    </citation>
    <scope>NUCLEOTIDE SEQUENCE</scope>
    <source>
        <strain evidence="2">BKB1-1</strain>
    </source>
</reference>
<dbReference type="Pfam" id="PF13174">
    <property type="entry name" value="TPR_6"/>
    <property type="match status" value="1"/>
</dbReference>
<evidence type="ECO:0000313" key="2">
    <source>
        <dbReference type="EMBL" id="UXP31352.1"/>
    </source>
</evidence>
<organism evidence="2 3">
    <name type="scientific">Reichenbachiella agarivorans</name>
    <dbReference type="NCBI Taxonomy" id="2979464"/>
    <lineage>
        <taxon>Bacteria</taxon>
        <taxon>Pseudomonadati</taxon>
        <taxon>Bacteroidota</taxon>
        <taxon>Cytophagia</taxon>
        <taxon>Cytophagales</taxon>
        <taxon>Reichenbachiellaceae</taxon>
        <taxon>Reichenbachiella</taxon>
    </lineage>
</organism>
<dbReference type="Pfam" id="PF13432">
    <property type="entry name" value="TPR_16"/>
    <property type="match status" value="2"/>
</dbReference>
<dbReference type="InterPro" id="IPR011990">
    <property type="entry name" value="TPR-like_helical_dom_sf"/>
</dbReference>
<dbReference type="Gene3D" id="1.25.40.10">
    <property type="entry name" value="Tetratricopeptide repeat domain"/>
    <property type="match status" value="8"/>
</dbReference>
<keyword evidence="3" id="KW-1185">Reference proteome</keyword>
<dbReference type="PROSITE" id="PS50005">
    <property type="entry name" value="TPR"/>
    <property type="match status" value="3"/>
</dbReference>
<keyword evidence="1" id="KW-0802">TPR repeat</keyword>
<dbReference type="SMART" id="SM00028">
    <property type="entry name" value="TPR"/>
    <property type="match status" value="12"/>
</dbReference>
<dbReference type="InterPro" id="IPR019734">
    <property type="entry name" value="TPR_rpt"/>
</dbReference>
<gene>
    <name evidence="2" type="ORF">N6H18_13435</name>
</gene>
<dbReference type="RefSeq" id="WP_262308791.1">
    <property type="nucleotide sequence ID" value="NZ_CP106679.1"/>
</dbReference>
<dbReference type="PANTHER" id="PTHR12558:SF13">
    <property type="entry name" value="CELL DIVISION CYCLE PROTEIN 27 HOMOLOG"/>
    <property type="match status" value="1"/>
</dbReference>
<evidence type="ECO:0000313" key="3">
    <source>
        <dbReference type="Proteomes" id="UP001065174"/>
    </source>
</evidence>
<protein>
    <submittedName>
        <fullName evidence="2">Tetratricopeptide repeat protein</fullName>
    </submittedName>
</protein>
<dbReference type="PANTHER" id="PTHR12558">
    <property type="entry name" value="CELL DIVISION CYCLE 16,23,27"/>
    <property type="match status" value="1"/>
</dbReference>
<feature type="repeat" description="TPR" evidence="1">
    <location>
        <begin position="530"/>
        <end position="563"/>
    </location>
</feature>